<dbReference type="GeneID" id="24105439"/>
<reference evidence="2" key="1">
    <citation type="journal article" date="2013" name="Genome Announc.">
        <title>Draft genome sequence of the basidiomycetous yeast-like fungus Pseudozyma hubeiensis SY62, which produces an abundant amount of the biosurfactant mannosylerythritol lipids.</title>
        <authorList>
            <person name="Konishi M."/>
            <person name="Hatada Y."/>
            <person name="Horiuchi J."/>
        </authorList>
    </citation>
    <scope>NUCLEOTIDE SEQUENCE [LARGE SCALE GENOMIC DNA]</scope>
    <source>
        <strain evidence="2">SY62</strain>
    </source>
</reference>
<organism evidence="1 2">
    <name type="scientific">Pseudozyma hubeiensis (strain SY62)</name>
    <name type="common">Yeast</name>
    <dbReference type="NCBI Taxonomy" id="1305764"/>
    <lineage>
        <taxon>Eukaryota</taxon>
        <taxon>Fungi</taxon>
        <taxon>Dikarya</taxon>
        <taxon>Basidiomycota</taxon>
        <taxon>Ustilaginomycotina</taxon>
        <taxon>Ustilaginomycetes</taxon>
        <taxon>Ustilaginales</taxon>
        <taxon>Ustilaginaceae</taxon>
        <taxon>Pseudozyma</taxon>
    </lineage>
</organism>
<dbReference type="HOGENOM" id="CLU_013985_13_1_1"/>
<evidence type="ECO:0000313" key="2">
    <source>
        <dbReference type="Proteomes" id="UP000014071"/>
    </source>
</evidence>
<keyword evidence="2" id="KW-1185">Reference proteome</keyword>
<proteinExistence type="predicted"/>
<dbReference type="RefSeq" id="XP_012186160.1">
    <property type="nucleotide sequence ID" value="XM_012330770.1"/>
</dbReference>
<sequence length="196" mass="21787">MTIYTQQSGKVRIRTAQPATCSHPSLSELDVSNPDESDVDFILHAFDSALPYLASIGSEAQWGTVPFSAKPERISQFTQYIQEAYDLQSNPTKGGPGWQDMYLYEVLTDATWTRVAVAGLSVQFPDYVPLDLADDSTRKATDYVYLKYLVTDRRSGGLAKGSASQLMTFIETISRDMGKKICYGDCWRGNGDNLLK</sequence>
<name>R9NVN8_PSEHS</name>
<dbReference type="OrthoDB" id="2821191at2759"/>
<protein>
    <submittedName>
        <fullName evidence="1">Uncharacterized protein</fullName>
    </submittedName>
</protein>
<evidence type="ECO:0000313" key="1">
    <source>
        <dbReference type="EMBL" id="GAC92573.1"/>
    </source>
</evidence>
<dbReference type="EMBL" id="DF238767">
    <property type="protein sequence ID" value="GAC92573.1"/>
    <property type="molecule type" value="Genomic_DNA"/>
</dbReference>
<gene>
    <name evidence="1" type="ORF">PHSY_000127</name>
</gene>
<dbReference type="AlphaFoldDB" id="R9NVN8"/>
<dbReference type="Proteomes" id="UP000014071">
    <property type="component" value="Unassembled WGS sequence"/>
</dbReference>
<accession>R9NVN8</accession>
<dbReference type="eggNOG" id="ENOG502S8QM">
    <property type="taxonomic scope" value="Eukaryota"/>
</dbReference>